<dbReference type="GeneTree" id="ENSGT00940000162223"/>
<dbReference type="Gene3D" id="3.20.20.80">
    <property type="entry name" value="Glycosidases"/>
    <property type="match status" value="1"/>
</dbReference>
<sequence length="101" mass="11313">MLSTSANRERFIDSVISLLRTHNFDGLDLFFLYPGVRGSPMRDRWTFLLLIEVSLCSPCPASPLLSHLPRWLKAASVTSLGQGLCLTHLCVPRAWLKGLCK</sequence>
<feature type="domain" description="GH18" evidence="1">
    <location>
        <begin position="1"/>
        <end position="101"/>
    </location>
</feature>
<reference evidence="2 3" key="1">
    <citation type="submission" date="2021-02" db="EMBL/GenBank/DDBJ databases">
        <title>Safari Cat Assemblies.</title>
        <authorList>
            <person name="Bredemeyer K.R."/>
            <person name="Murphy W.J."/>
        </authorList>
    </citation>
    <scope>NUCLEOTIDE SEQUENCE [LARGE SCALE GENOMIC DNA]</scope>
</reference>
<dbReference type="Ensembl" id="ENSFCTT00005055243.1">
    <property type="protein sequence ID" value="ENSFCTP00005040689.1"/>
    <property type="gene ID" value="ENSFCTG00005019196.1"/>
</dbReference>
<evidence type="ECO:0000259" key="1">
    <source>
        <dbReference type="PROSITE" id="PS51910"/>
    </source>
</evidence>
<name>A0ABI7Z0S2_FELCA</name>
<evidence type="ECO:0000313" key="2">
    <source>
        <dbReference type="Ensembl" id="ENSFCTP00005040689.1"/>
    </source>
</evidence>
<protein>
    <recommendedName>
        <fullName evidence="1">GH18 domain-containing protein</fullName>
    </recommendedName>
</protein>
<proteinExistence type="predicted"/>
<dbReference type="Proteomes" id="UP000823872">
    <property type="component" value="Chromosome C1"/>
</dbReference>
<dbReference type="Pfam" id="PF00704">
    <property type="entry name" value="Glyco_hydro_18"/>
    <property type="match status" value="1"/>
</dbReference>
<reference evidence="2" key="3">
    <citation type="submission" date="2025-09" db="UniProtKB">
        <authorList>
            <consortium name="Ensembl"/>
        </authorList>
    </citation>
    <scope>IDENTIFICATION</scope>
    <source>
        <strain evidence="2">breed Abyssinian</strain>
    </source>
</reference>
<keyword evidence="3" id="KW-1185">Reference proteome</keyword>
<accession>A0ABI7Z0S2</accession>
<organism evidence="2 3">
    <name type="scientific">Felis catus</name>
    <name type="common">Cat</name>
    <name type="synonym">Felis silvestris catus</name>
    <dbReference type="NCBI Taxonomy" id="9685"/>
    <lineage>
        <taxon>Eukaryota</taxon>
        <taxon>Metazoa</taxon>
        <taxon>Chordata</taxon>
        <taxon>Craniata</taxon>
        <taxon>Vertebrata</taxon>
        <taxon>Euteleostomi</taxon>
        <taxon>Mammalia</taxon>
        <taxon>Eutheria</taxon>
        <taxon>Laurasiatheria</taxon>
        <taxon>Carnivora</taxon>
        <taxon>Feliformia</taxon>
        <taxon>Felidae</taxon>
        <taxon>Felinae</taxon>
        <taxon>Felis</taxon>
    </lineage>
</organism>
<reference evidence="2" key="2">
    <citation type="submission" date="2025-08" db="UniProtKB">
        <authorList>
            <consortium name="Ensembl"/>
        </authorList>
    </citation>
    <scope>IDENTIFICATION</scope>
    <source>
        <strain evidence="2">breed Abyssinian</strain>
    </source>
</reference>
<dbReference type="InterPro" id="IPR001223">
    <property type="entry name" value="Glyco_hydro18_cat"/>
</dbReference>
<dbReference type="PROSITE" id="PS51910">
    <property type="entry name" value="GH18_2"/>
    <property type="match status" value="1"/>
</dbReference>
<dbReference type="SUPFAM" id="SSF51445">
    <property type="entry name" value="(Trans)glycosidases"/>
    <property type="match status" value="1"/>
</dbReference>
<dbReference type="InterPro" id="IPR017853">
    <property type="entry name" value="GH"/>
</dbReference>
<evidence type="ECO:0000313" key="3">
    <source>
        <dbReference type="Proteomes" id="UP000823872"/>
    </source>
</evidence>